<evidence type="ECO:0000313" key="3">
    <source>
        <dbReference type="Proteomes" id="UP000307440"/>
    </source>
</evidence>
<accession>A0A5C3L615</accession>
<sequence length="462" mass="51582">MAQCTICTTGTAFIRFHSPFPLVTIHWDYSSHHTPSSSYHTFHHLSGISPRLSHPTLAFPLNSNVSKGRIWRGETPRVILPPIQPIAQTTMRVPVFEFLDTFLEVKNIGSGRVLRHQSPMFHAEVVPSSGRAQSHTKIPNDARTSVYFPCHGKWLVAPADKVLSLVADKEGGKEAALGKWAPITIARVVLHFLRDARLGLCDRMELSRLGRVSFRIIPQTLREGEGIPSSGSPLAGFFGPHPGPTHTSSQKLFKNFEFKTTEADSETCTCFFGWLLMGPDGWEPCLILSFVQTVSNWTAGAIWPASFLLVCLRTWHQGAVVELRQPVIGRLPFGERGIGHAFGWTGRQSSNLTKPLCMPAISCESEAYRWIGCEAYYECNTGNDSERPSWKGFWRTGLRPLRLTYLGTNAASVGTREEVNERIRVKQKHNPITEAEKEGLQQVNNEIQQQREKKWSSGGGPE</sequence>
<protein>
    <submittedName>
        <fullName evidence="2">Uncharacterized protein</fullName>
    </submittedName>
</protein>
<evidence type="ECO:0000256" key="1">
    <source>
        <dbReference type="SAM" id="MobiDB-lite"/>
    </source>
</evidence>
<evidence type="ECO:0000313" key="2">
    <source>
        <dbReference type="EMBL" id="TFK27586.1"/>
    </source>
</evidence>
<name>A0A5C3L615_COPMA</name>
<gene>
    <name evidence="2" type="ORF">FA15DRAFT_692403</name>
</gene>
<keyword evidence="3" id="KW-1185">Reference proteome</keyword>
<reference evidence="2 3" key="1">
    <citation type="journal article" date="2019" name="Nat. Ecol. Evol.">
        <title>Megaphylogeny resolves global patterns of mushroom evolution.</title>
        <authorList>
            <person name="Varga T."/>
            <person name="Krizsan K."/>
            <person name="Foldi C."/>
            <person name="Dima B."/>
            <person name="Sanchez-Garcia M."/>
            <person name="Sanchez-Ramirez S."/>
            <person name="Szollosi G.J."/>
            <person name="Szarkandi J.G."/>
            <person name="Papp V."/>
            <person name="Albert L."/>
            <person name="Andreopoulos W."/>
            <person name="Angelini C."/>
            <person name="Antonin V."/>
            <person name="Barry K.W."/>
            <person name="Bougher N.L."/>
            <person name="Buchanan P."/>
            <person name="Buyck B."/>
            <person name="Bense V."/>
            <person name="Catcheside P."/>
            <person name="Chovatia M."/>
            <person name="Cooper J."/>
            <person name="Damon W."/>
            <person name="Desjardin D."/>
            <person name="Finy P."/>
            <person name="Geml J."/>
            <person name="Haridas S."/>
            <person name="Hughes K."/>
            <person name="Justo A."/>
            <person name="Karasinski D."/>
            <person name="Kautmanova I."/>
            <person name="Kiss B."/>
            <person name="Kocsube S."/>
            <person name="Kotiranta H."/>
            <person name="LaButti K.M."/>
            <person name="Lechner B.E."/>
            <person name="Liimatainen K."/>
            <person name="Lipzen A."/>
            <person name="Lukacs Z."/>
            <person name="Mihaltcheva S."/>
            <person name="Morgado L.N."/>
            <person name="Niskanen T."/>
            <person name="Noordeloos M.E."/>
            <person name="Ohm R.A."/>
            <person name="Ortiz-Santana B."/>
            <person name="Ovrebo C."/>
            <person name="Racz N."/>
            <person name="Riley R."/>
            <person name="Savchenko A."/>
            <person name="Shiryaev A."/>
            <person name="Soop K."/>
            <person name="Spirin V."/>
            <person name="Szebenyi C."/>
            <person name="Tomsovsky M."/>
            <person name="Tulloss R.E."/>
            <person name="Uehling J."/>
            <person name="Grigoriev I.V."/>
            <person name="Vagvolgyi C."/>
            <person name="Papp T."/>
            <person name="Martin F.M."/>
            <person name="Miettinen O."/>
            <person name="Hibbett D.S."/>
            <person name="Nagy L.G."/>
        </authorList>
    </citation>
    <scope>NUCLEOTIDE SEQUENCE [LARGE SCALE GENOMIC DNA]</scope>
    <source>
        <strain evidence="2 3">CBS 121175</strain>
    </source>
</reference>
<proteinExistence type="predicted"/>
<dbReference type="AlphaFoldDB" id="A0A5C3L615"/>
<organism evidence="2 3">
    <name type="scientific">Coprinopsis marcescibilis</name>
    <name type="common">Agaric fungus</name>
    <name type="synonym">Psathyrella marcescibilis</name>
    <dbReference type="NCBI Taxonomy" id="230819"/>
    <lineage>
        <taxon>Eukaryota</taxon>
        <taxon>Fungi</taxon>
        <taxon>Dikarya</taxon>
        <taxon>Basidiomycota</taxon>
        <taxon>Agaricomycotina</taxon>
        <taxon>Agaricomycetes</taxon>
        <taxon>Agaricomycetidae</taxon>
        <taxon>Agaricales</taxon>
        <taxon>Agaricineae</taxon>
        <taxon>Psathyrellaceae</taxon>
        <taxon>Coprinopsis</taxon>
    </lineage>
</organism>
<dbReference type="EMBL" id="ML210163">
    <property type="protein sequence ID" value="TFK27586.1"/>
    <property type="molecule type" value="Genomic_DNA"/>
</dbReference>
<feature type="region of interest" description="Disordered" evidence="1">
    <location>
        <begin position="427"/>
        <end position="462"/>
    </location>
</feature>
<dbReference type="Proteomes" id="UP000307440">
    <property type="component" value="Unassembled WGS sequence"/>
</dbReference>